<evidence type="ECO:0000313" key="3">
    <source>
        <dbReference type="Proteomes" id="UP000183104"/>
    </source>
</evidence>
<dbReference type="PROSITE" id="PS51186">
    <property type="entry name" value="GNAT"/>
    <property type="match status" value="1"/>
</dbReference>
<dbReference type="InterPro" id="IPR016181">
    <property type="entry name" value="Acyl_CoA_acyltransferase"/>
</dbReference>
<dbReference type="Gene3D" id="3.40.630.30">
    <property type="match status" value="1"/>
</dbReference>
<keyword evidence="3" id="KW-1185">Reference proteome</keyword>
<evidence type="ECO:0000259" key="1">
    <source>
        <dbReference type="PROSITE" id="PS51186"/>
    </source>
</evidence>
<gene>
    <name evidence="2" type="ORF">SAMN05661077_0890</name>
</gene>
<dbReference type="EMBL" id="FMUN01000002">
    <property type="protein sequence ID" value="SCX97229.1"/>
    <property type="molecule type" value="Genomic_DNA"/>
</dbReference>
<dbReference type="Pfam" id="PF00583">
    <property type="entry name" value="Acetyltransf_1"/>
    <property type="match status" value="1"/>
</dbReference>
<dbReference type="STRING" id="381306.AN478_10725"/>
<evidence type="ECO:0000313" key="2">
    <source>
        <dbReference type="EMBL" id="SCX97229.1"/>
    </source>
</evidence>
<protein>
    <submittedName>
        <fullName evidence="2">Ribosomal protein S18 acetylase RimI</fullName>
    </submittedName>
</protein>
<organism evidence="2 3">
    <name type="scientific">Thiohalorhabdus denitrificans</name>
    <dbReference type="NCBI Taxonomy" id="381306"/>
    <lineage>
        <taxon>Bacteria</taxon>
        <taxon>Pseudomonadati</taxon>
        <taxon>Pseudomonadota</taxon>
        <taxon>Gammaproteobacteria</taxon>
        <taxon>Thiohalorhabdales</taxon>
        <taxon>Thiohalorhabdaceae</taxon>
        <taxon>Thiohalorhabdus</taxon>
    </lineage>
</organism>
<dbReference type="OrthoDB" id="6691967at2"/>
<dbReference type="SUPFAM" id="SSF55729">
    <property type="entry name" value="Acyl-CoA N-acyltransferases (Nat)"/>
    <property type="match status" value="1"/>
</dbReference>
<name>A0A0N8PMT2_9GAMM</name>
<keyword evidence="2" id="KW-0689">Ribosomal protein</keyword>
<dbReference type="Proteomes" id="UP000183104">
    <property type="component" value="Unassembled WGS sequence"/>
</dbReference>
<reference evidence="3" key="1">
    <citation type="submission" date="2016-10" db="EMBL/GenBank/DDBJ databases">
        <authorList>
            <person name="Varghese N."/>
        </authorList>
    </citation>
    <scope>NUCLEOTIDE SEQUENCE [LARGE SCALE GENOMIC DNA]</scope>
    <source>
        <strain evidence="3">HL 19</strain>
    </source>
</reference>
<dbReference type="GO" id="GO:0016747">
    <property type="term" value="F:acyltransferase activity, transferring groups other than amino-acyl groups"/>
    <property type="evidence" value="ECO:0007669"/>
    <property type="project" value="InterPro"/>
</dbReference>
<sequence>MDWEIREAVPEDAPCIAAGVEELLGEIMTATGQPHFHFDREATRARTADWLRAGTYRSFLARKEREVGPLGLINVTEAHALYAGGAFGLVPEFYVRPEWRSQGVGRELLNAVRRLGREREWGRLELTTPPLPAFERTYAFYEREGLTVAGGRKMKLAL</sequence>
<keyword evidence="2" id="KW-0687">Ribonucleoprotein</keyword>
<proteinExistence type="predicted"/>
<dbReference type="RefSeq" id="WP_054966597.1">
    <property type="nucleotide sequence ID" value="NZ_FMUN01000002.1"/>
</dbReference>
<dbReference type="GO" id="GO:0005840">
    <property type="term" value="C:ribosome"/>
    <property type="evidence" value="ECO:0007669"/>
    <property type="project" value="UniProtKB-KW"/>
</dbReference>
<dbReference type="InterPro" id="IPR000182">
    <property type="entry name" value="GNAT_dom"/>
</dbReference>
<dbReference type="CDD" id="cd04301">
    <property type="entry name" value="NAT_SF"/>
    <property type="match status" value="1"/>
</dbReference>
<accession>A0A0N8PMT2</accession>
<feature type="domain" description="N-acetyltransferase" evidence="1">
    <location>
        <begin position="3"/>
        <end position="158"/>
    </location>
</feature>
<dbReference type="AlphaFoldDB" id="A0A0N8PMT2"/>